<evidence type="ECO:0000256" key="6">
    <source>
        <dbReference type="RuleBase" id="RU003682"/>
    </source>
</evidence>
<comment type="similarity">
    <text evidence="6">Belongs to the iron/ascorbate-dependent oxidoreductase family.</text>
</comment>
<protein>
    <recommendedName>
        <fullName evidence="4">2-oxoglutarate-dependent dioxygenase DAO</fullName>
    </recommendedName>
    <alternativeName>
        <fullName evidence="5">Protein DIOXYGENASE FOR AUXIN OXIDATION</fullName>
    </alternativeName>
</protein>
<dbReference type="PANTHER" id="PTHR47990">
    <property type="entry name" value="2-OXOGLUTARATE (2OG) AND FE(II)-DEPENDENT OXYGENASE SUPERFAMILY PROTEIN-RELATED"/>
    <property type="match status" value="1"/>
</dbReference>
<comment type="function">
    <text evidence="3">2-oxoglutarate-dependent dioxygenase essential for auxin catabolism and maintenance of auxin homeostasis in reproductive organs. Catalyzes the irreversible oxidation of indole-3-acetic acid (IAA) to the biologically inactive 2-oxoindole-3-acetic acid (OxIAA).</text>
</comment>
<dbReference type="InterPro" id="IPR050231">
    <property type="entry name" value="Iron_ascorbate_oxido_reductase"/>
</dbReference>
<evidence type="ECO:0000259" key="7">
    <source>
        <dbReference type="PROSITE" id="PS51471"/>
    </source>
</evidence>
<dbReference type="InterPro" id="IPR026992">
    <property type="entry name" value="DIOX_N"/>
</dbReference>
<dbReference type="Pfam" id="PF14226">
    <property type="entry name" value="DIOX_N"/>
    <property type="match status" value="1"/>
</dbReference>
<dbReference type="GO" id="GO:0016491">
    <property type="term" value="F:oxidoreductase activity"/>
    <property type="evidence" value="ECO:0007669"/>
    <property type="project" value="UniProtKB-KW"/>
</dbReference>
<dbReference type="InterPro" id="IPR005123">
    <property type="entry name" value="Oxoglu/Fe-dep_dioxygenase_dom"/>
</dbReference>
<dbReference type="AlphaFoldDB" id="A0AAW1YC19"/>
<organism evidence="8 9">
    <name type="scientific">Rubus argutus</name>
    <name type="common">Southern blackberry</name>
    <dbReference type="NCBI Taxonomy" id="59490"/>
    <lineage>
        <taxon>Eukaryota</taxon>
        <taxon>Viridiplantae</taxon>
        <taxon>Streptophyta</taxon>
        <taxon>Embryophyta</taxon>
        <taxon>Tracheophyta</taxon>
        <taxon>Spermatophyta</taxon>
        <taxon>Magnoliopsida</taxon>
        <taxon>eudicotyledons</taxon>
        <taxon>Gunneridae</taxon>
        <taxon>Pentapetalae</taxon>
        <taxon>rosids</taxon>
        <taxon>fabids</taxon>
        <taxon>Rosales</taxon>
        <taxon>Rosaceae</taxon>
        <taxon>Rosoideae</taxon>
        <taxon>Rosoideae incertae sedis</taxon>
        <taxon>Rubus</taxon>
    </lineage>
</organism>
<dbReference type="Pfam" id="PF03171">
    <property type="entry name" value="2OG-FeII_Oxy"/>
    <property type="match status" value="1"/>
</dbReference>
<dbReference type="PROSITE" id="PS51471">
    <property type="entry name" value="FE2OG_OXY"/>
    <property type="match status" value="1"/>
</dbReference>
<proteinExistence type="inferred from homology"/>
<dbReference type="EMBL" id="JBEDUW010000002">
    <property type="protein sequence ID" value="KAK9946105.1"/>
    <property type="molecule type" value="Genomic_DNA"/>
</dbReference>
<name>A0AAW1YC19_RUBAR</name>
<dbReference type="Gene3D" id="2.60.120.330">
    <property type="entry name" value="B-lactam Antibiotic, Isopenicillin N Synthase, Chain"/>
    <property type="match status" value="1"/>
</dbReference>
<keyword evidence="9" id="KW-1185">Reference proteome</keyword>
<dbReference type="InterPro" id="IPR027443">
    <property type="entry name" value="IPNS-like_sf"/>
</dbReference>
<dbReference type="SUPFAM" id="SSF51197">
    <property type="entry name" value="Clavaminate synthase-like"/>
    <property type="match status" value="1"/>
</dbReference>
<gene>
    <name evidence="8" type="ORF">M0R45_011582</name>
</gene>
<dbReference type="InterPro" id="IPR044861">
    <property type="entry name" value="IPNS-like_FE2OG_OXY"/>
</dbReference>
<dbReference type="Proteomes" id="UP001457282">
    <property type="component" value="Unassembled WGS sequence"/>
</dbReference>
<keyword evidence="1 6" id="KW-0479">Metal-binding</keyword>
<keyword evidence="6" id="KW-0560">Oxidoreductase</keyword>
<reference evidence="8 9" key="1">
    <citation type="journal article" date="2023" name="G3 (Bethesda)">
        <title>A chromosome-length genome assembly and annotation of blackberry (Rubus argutus, cv. 'Hillquist').</title>
        <authorList>
            <person name="Bruna T."/>
            <person name="Aryal R."/>
            <person name="Dudchenko O."/>
            <person name="Sargent D.J."/>
            <person name="Mead D."/>
            <person name="Buti M."/>
            <person name="Cavallini A."/>
            <person name="Hytonen T."/>
            <person name="Andres J."/>
            <person name="Pham M."/>
            <person name="Weisz D."/>
            <person name="Mascagni F."/>
            <person name="Usai G."/>
            <person name="Natali L."/>
            <person name="Bassil N."/>
            <person name="Fernandez G.E."/>
            <person name="Lomsadze A."/>
            <person name="Armour M."/>
            <person name="Olukolu B."/>
            <person name="Poorten T."/>
            <person name="Britton C."/>
            <person name="Davik J."/>
            <person name="Ashrafi H."/>
            <person name="Aiden E.L."/>
            <person name="Borodovsky M."/>
            <person name="Worthington M."/>
        </authorList>
    </citation>
    <scope>NUCLEOTIDE SEQUENCE [LARGE SCALE GENOMIC DNA]</scope>
    <source>
        <strain evidence="8">PI 553951</strain>
    </source>
</reference>
<comment type="caution">
    <text evidence="8">The sequence shown here is derived from an EMBL/GenBank/DDBJ whole genome shotgun (WGS) entry which is preliminary data.</text>
</comment>
<dbReference type="FunFam" id="2.60.120.330:FF:000017">
    <property type="entry name" value="2-oxoglutarate-dependent dioxygenase DAO"/>
    <property type="match status" value="1"/>
</dbReference>
<sequence length="329" mass="37147">MGEEVDHDQALVLPILEFSKECLVPKQEKGEEWKAMSNKVREACERHGCFLLLVPEETIPMSLREEMVTAMKALFDLPDETKQKHKSPRAYQSYQGKCPIIPLNESFGVDNACQLDVAHSFTNLMWPQGNPSFCETMKSMSSKMMALNFTILEMLLESFGVGKHYNSQVENTTSVMRFMKYKVPPSNNNNNNTSSAAVGLVPHTDKSALTVLCQNEVQGLEILTKQGQWVQVSVPNGAVVVFVGDALKAWSNGRLHAVTHRVMMSGDIKENRYSFAVFGLPKEEFMIEVPNELIDNEHPLLYRPFNFAEYFTYFTANIRDDALEVYAGV</sequence>
<evidence type="ECO:0000256" key="3">
    <source>
        <dbReference type="ARBA" id="ARBA00054658"/>
    </source>
</evidence>
<evidence type="ECO:0000256" key="5">
    <source>
        <dbReference type="ARBA" id="ARBA00076740"/>
    </source>
</evidence>
<accession>A0AAW1YC19</accession>
<evidence type="ECO:0000256" key="4">
    <source>
        <dbReference type="ARBA" id="ARBA00074102"/>
    </source>
</evidence>
<evidence type="ECO:0000256" key="1">
    <source>
        <dbReference type="ARBA" id="ARBA00022723"/>
    </source>
</evidence>
<dbReference type="GO" id="GO:0046872">
    <property type="term" value="F:metal ion binding"/>
    <property type="evidence" value="ECO:0007669"/>
    <property type="project" value="UniProtKB-KW"/>
</dbReference>
<evidence type="ECO:0000313" key="9">
    <source>
        <dbReference type="Proteomes" id="UP001457282"/>
    </source>
</evidence>
<feature type="domain" description="Fe2OG dioxygenase" evidence="7">
    <location>
        <begin position="172"/>
        <end position="281"/>
    </location>
</feature>
<evidence type="ECO:0000313" key="8">
    <source>
        <dbReference type="EMBL" id="KAK9946105.1"/>
    </source>
</evidence>
<evidence type="ECO:0000256" key="2">
    <source>
        <dbReference type="ARBA" id="ARBA00023004"/>
    </source>
</evidence>
<keyword evidence="2 6" id="KW-0408">Iron</keyword>